<keyword evidence="3" id="KW-1185">Reference proteome</keyword>
<feature type="region of interest" description="Disordered" evidence="1">
    <location>
        <begin position="27"/>
        <end position="52"/>
    </location>
</feature>
<evidence type="ECO:0000256" key="1">
    <source>
        <dbReference type="SAM" id="MobiDB-lite"/>
    </source>
</evidence>
<comment type="caution">
    <text evidence="2">The sequence shown here is derived from an EMBL/GenBank/DDBJ whole genome shotgun (WGS) entry which is preliminary data.</text>
</comment>
<sequence>MAENLVLNIELEYDPVKNSELGNITSKLRPGHAGEDPEILEDPITSSIEGGSDTGRTSYLSLTPTTIQSVHPNQTLFVWRAAFHPSIGRRFQSAIVSFKFSATQSSQSHLEIVDHAPRRSFGGVTRESRKTSWGLELPLMINVGGVVGPGIGITPTLGRDSSKEVEHAFTITGTRRGRPYKTSCIWTLEENASSERGLPSEVQFAVLLNHTSPVQCDISVSARTAGGMLPPHFLKARTSPENSRKIIDPSKYFGLLHEYALSQDRPNFESLLASWTGDVEGSILAFGQPCVKP</sequence>
<accession>A0AAN8NC61</accession>
<proteinExistence type="predicted"/>
<protein>
    <submittedName>
        <fullName evidence="2">Uncharacterized protein</fullName>
    </submittedName>
</protein>
<gene>
    <name evidence="2" type="ORF">TWF718_000377</name>
</gene>
<dbReference type="AlphaFoldDB" id="A0AAN8NC61"/>
<dbReference type="Proteomes" id="UP001313282">
    <property type="component" value="Unassembled WGS sequence"/>
</dbReference>
<evidence type="ECO:0000313" key="3">
    <source>
        <dbReference type="Proteomes" id="UP001313282"/>
    </source>
</evidence>
<dbReference type="EMBL" id="JAVHNR010000001">
    <property type="protein sequence ID" value="KAK6356004.1"/>
    <property type="molecule type" value="Genomic_DNA"/>
</dbReference>
<name>A0AAN8NC61_9PEZI</name>
<organism evidence="2 3">
    <name type="scientific">Orbilia javanica</name>
    <dbReference type="NCBI Taxonomy" id="47235"/>
    <lineage>
        <taxon>Eukaryota</taxon>
        <taxon>Fungi</taxon>
        <taxon>Dikarya</taxon>
        <taxon>Ascomycota</taxon>
        <taxon>Pezizomycotina</taxon>
        <taxon>Orbiliomycetes</taxon>
        <taxon>Orbiliales</taxon>
        <taxon>Orbiliaceae</taxon>
        <taxon>Orbilia</taxon>
    </lineage>
</organism>
<evidence type="ECO:0000313" key="2">
    <source>
        <dbReference type="EMBL" id="KAK6356004.1"/>
    </source>
</evidence>
<reference evidence="2 3" key="1">
    <citation type="submission" date="2019-10" db="EMBL/GenBank/DDBJ databases">
        <authorList>
            <person name="Palmer J.M."/>
        </authorList>
    </citation>
    <scope>NUCLEOTIDE SEQUENCE [LARGE SCALE GENOMIC DNA]</scope>
    <source>
        <strain evidence="2 3">TWF718</strain>
    </source>
</reference>